<reference evidence="1 2" key="1">
    <citation type="submission" date="2017-10" db="EMBL/GenBank/DDBJ databases">
        <title>Extensive intraspecific genome diversity in a model arbuscular mycorrhizal fungus.</title>
        <authorList>
            <person name="Chen E.C.H."/>
            <person name="Morin E."/>
            <person name="Baudet D."/>
            <person name="Noel J."/>
            <person name="Ndikumana S."/>
            <person name="Charron P."/>
            <person name="St-Onge C."/>
            <person name="Giorgi J."/>
            <person name="Grigoriev I.V."/>
            <person name="Roux C."/>
            <person name="Martin F.M."/>
            <person name="Corradi N."/>
        </authorList>
    </citation>
    <scope>NUCLEOTIDE SEQUENCE [LARGE SCALE GENOMIC DNA]</scope>
    <source>
        <strain evidence="1 2">A1</strain>
    </source>
</reference>
<dbReference type="PROSITE" id="PS50157">
    <property type="entry name" value="ZINC_FINGER_C2H2_2"/>
    <property type="match status" value="1"/>
</dbReference>
<dbReference type="VEuPathDB" id="FungiDB:RhiirA1_508354"/>
<dbReference type="AlphaFoldDB" id="A0A2I1EM25"/>
<dbReference type="InterPro" id="IPR013087">
    <property type="entry name" value="Znf_C2H2_type"/>
</dbReference>
<dbReference type="PANTHER" id="PTHR46954:SF1">
    <property type="entry name" value="C2H2-TYPE DOMAIN-CONTAINING PROTEIN"/>
    <property type="match status" value="1"/>
</dbReference>
<sequence>MQDLNSLTTDSKYDDVLKVDGEIRPIWILLMDGGPDENPRFLKNIKAYYHLFKKSDLVICVKVTDPELATQNFRYAGEALCDIWSHDLIFGKQVNAQYVDTLTNPFENVQFEVDIKRRKNNKLLWTVRANDAMEFLQINNGFLPPVTKAKDGHFMNPYLLQYCDLLKIPGYDADCPSINKNMYTRLCCSICQKYFPTLTFLTIHKRVHPVTRGRRPKKEHIVPFDEIQLDLREYMSDKV</sequence>
<organism evidence="1 2">
    <name type="scientific">Rhizophagus irregularis</name>
    <dbReference type="NCBI Taxonomy" id="588596"/>
    <lineage>
        <taxon>Eukaryota</taxon>
        <taxon>Fungi</taxon>
        <taxon>Fungi incertae sedis</taxon>
        <taxon>Mucoromycota</taxon>
        <taxon>Glomeromycotina</taxon>
        <taxon>Glomeromycetes</taxon>
        <taxon>Glomerales</taxon>
        <taxon>Glomeraceae</taxon>
        <taxon>Rhizophagus</taxon>
    </lineage>
</organism>
<dbReference type="EMBL" id="LLXH01000362">
    <property type="protein sequence ID" value="PKC67926.1"/>
    <property type="molecule type" value="Genomic_DNA"/>
</dbReference>
<dbReference type="PROSITE" id="PS00028">
    <property type="entry name" value="ZINC_FINGER_C2H2_1"/>
    <property type="match status" value="1"/>
</dbReference>
<dbReference type="OrthoDB" id="2444723at2759"/>
<gene>
    <name evidence="1" type="ORF">RhiirA1_508354</name>
</gene>
<accession>A0A2I1EM25</accession>
<dbReference type="Proteomes" id="UP000232688">
    <property type="component" value="Unassembled WGS sequence"/>
</dbReference>
<evidence type="ECO:0000313" key="2">
    <source>
        <dbReference type="Proteomes" id="UP000232688"/>
    </source>
</evidence>
<protein>
    <submittedName>
        <fullName evidence="1">Uncharacterized protein</fullName>
    </submittedName>
</protein>
<reference evidence="1 2" key="2">
    <citation type="submission" date="2017-10" db="EMBL/GenBank/DDBJ databases">
        <title>Genome analyses suggest a sexual origin of heterokaryosis in a supposedly ancient asexual fungus.</title>
        <authorList>
            <person name="Corradi N."/>
            <person name="Sedzielewska K."/>
            <person name="Noel J."/>
            <person name="Charron P."/>
            <person name="Farinelli L."/>
            <person name="Marton T."/>
            <person name="Kruger M."/>
            <person name="Pelin A."/>
            <person name="Brachmann A."/>
            <person name="Corradi N."/>
        </authorList>
    </citation>
    <scope>NUCLEOTIDE SEQUENCE [LARGE SCALE GENOMIC DNA]</scope>
    <source>
        <strain evidence="1 2">A1</strain>
    </source>
</reference>
<evidence type="ECO:0000313" key="1">
    <source>
        <dbReference type="EMBL" id="PKC67926.1"/>
    </source>
</evidence>
<proteinExistence type="predicted"/>
<comment type="caution">
    <text evidence="1">The sequence shown here is derived from an EMBL/GenBank/DDBJ whole genome shotgun (WGS) entry which is preliminary data.</text>
</comment>
<name>A0A2I1EM25_9GLOM</name>
<dbReference type="PANTHER" id="PTHR46954">
    <property type="entry name" value="C2H2-TYPE DOMAIN-CONTAINING PROTEIN"/>
    <property type="match status" value="1"/>
</dbReference>